<dbReference type="InterPro" id="IPR001789">
    <property type="entry name" value="Sig_transdc_resp-reg_receiver"/>
</dbReference>
<dbReference type="Gene3D" id="3.40.50.2300">
    <property type="match status" value="1"/>
</dbReference>
<feature type="domain" description="Response regulatory" evidence="3">
    <location>
        <begin position="4"/>
        <end position="120"/>
    </location>
</feature>
<dbReference type="EMBL" id="FWXR01000034">
    <property type="protein sequence ID" value="SMD13038.1"/>
    <property type="molecule type" value="Genomic_DNA"/>
</dbReference>
<evidence type="ECO:0000259" key="3">
    <source>
        <dbReference type="PROSITE" id="PS50110"/>
    </source>
</evidence>
<dbReference type="Proteomes" id="UP000192656">
    <property type="component" value="Unassembled WGS sequence"/>
</dbReference>
<dbReference type="PROSITE" id="PS50110">
    <property type="entry name" value="RESPONSE_REGULATORY"/>
    <property type="match status" value="1"/>
</dbReference>
<organism evidence="4 5">
    <name type="scientific">Fulvimarina manganoxydans</name>
    <dbReference type="NCBI Taxonomy" id="937218"/>
    <lineage>
        <taxon>Bacteria</taxon>
        <taxon>Pseudomonadati</taxon>
        <taxon>Pseudomonadota</taxon>
        <taxon>Alphaproteobacteria</taxon>
        <taxon>Hyphomicrobiales</taxon>
        <taxon>Aurantimonadaceae</taxon>
        <taxon>Fulvimarina</taxon>
    </lineage>
</organism>
<sequence length="122" mass="12995">MSKTILMVDDSASVRQMVGMTLKQAGYSVVEACDGQEALQKATANRVDAVITDLNMPGMDGLTFIRQYRASPASSGVPIVFLTTESDEGLKAQAKQAGATGWMVKPFKPDQLLAIMRKVAGA</sequence>
<dbReference type="OrthoDB" id="9786548at2"/>
<reference evidence="4 5" key="1">
    <citation type="submission" date="2017-04" db="EMBL/GenBank/DDBJ databases">
        <authorList>
            <person name="Afonso C.L."/>
            <person name="Miller P.J."/>
            <person name="Scott M.A."/>
            <person name="Spackman E."/>
            <person name="Goraichik I."/>
            <person name="Dimitrov K.M."/>
            <person name="Suarez D.L."/>
            <person name="Swayne D.E."/>
        </authorList>
    </citation>
    <scope>NUCLEOTIDE SEQUENCE [LARGE SCALE GENOMIC DNA]</scope>
    <source>
        <strain evidence="4 5">CGMCC 1.10972</strain>
    </source>
</reference>
<dbReference type="STRING" id="937218.SAMN06297251_13412"/>
<dbReference type="PANTHER" id="PTHR44591">
    <property type="entry name" value="STRESS RESPONSE REGULATOR PROTEIN 1"/>
    <property type="match status" value="1"/>
</dbReference>
<dbReference type="AlphaFoldDB" id="A0A1W2EV52"/>
<evidence type="ECO:0000256" key="2">
    <source>
        <dbReference type="PROSITE-ProRule" id="PRU00169"/>
    </source>
</evidence>
<protein>
    <submittedName>
        <fullName evidence="4">Two-component system, chemotaxis family, response regulator CheY</fullName>
    </submittedName>
</protein>
<dbReference type="InterPro" id="IPR050595">
    <property type="entry name" value="Bact_response_regulator"/>
</dbReference>
<proteinExistence type="predicted"/>
<dbReference type="PANTHER" id="PTHR44591:SF25">
    <property type="entry name" value="CHEMOTAXIS TWO-COMPONENT RESPONSE REGULATOR"/>
    <property type="match status" value="1"/>
</dbReference>
<keyword evidence="1 2" id="KW-0597">Phosphoprotein</keyword>
<dbReference type="GO" id="GO:0000160">
    <property type="term" value="P:phosphorelay signal transduction system"/>
    <property type="evidence" value="ECO:0007669"/>
    <property type="project" value="InterPro"/>
</dbReference>
<gene>
    <name evidence="4" type="ORF">SAMN06297251_13412</name>
</gene>
<name>A0A1W2EV52_9HYPH</name>
<keyword evidence="5" id="KW-1185">Reference proteome</keyword>
<evidence type="ECO:0000313" key="4">
    <source>
        <dbReference type="EMBL" id="SMD13038.1"/>
    </source>
</evidence>
<dbReference type="CDD" id="cd17562">
    <property type="entry name" value="REC_CheY4-like"/>
    <property type="match status" value="1"/>
</dbReference>
<evidence type="ECO:0000313" key="5">
    <source>
        <dbReference type="Proteomes" id="UP000192656"/>
    </source>
</evidence>
<dbReference type="Pfam" id="PF00072">
    <property type="entry name" value="Response_reg"/>
    <property type="match status" value="1"/>
</dbReference>
<feature type="modified residue" description="4-aspartylphosphate" evidence="2">
    <location>
        <position position="53"/>
    </location>
</feature>
<dbReference type="SMART" id="SM00448">
    <property type="entry name" value="REC"/>
    <property type="match status" value="1"/>
</dbReference>
<dbReference type="RefSeq" id="WP_084412930.1">
    <property type="nucleotide sequence ID" value="NZ_FWXR01000034.1"/>
</dbReference>
<dbReference type="SUPFAM" id="SSF52172">
    <property type="entry name" value="CheY-like"/>
    <property type="match status" value="1"/>
</dbReference>
<dbReference type="InterPro" id="IPR011006">
    <property type="entry name" value="CheY-like_superfamily"/>
</dbReference>
<accession>A0A1W2EV52</accession>
<evidence type="ECO:0000256" key="1">
    <source>
        <dbReference type="ARBA" id="ARBA00022553"/>
    </source>
</evidence>